<keyword evidence="1 5" id="KW-0489">Methyltransferase</keyword>
<dbReference type="EMBL" id="RKLQ01000005">
    <property type="protein sequence ID" value="MBX0305721.1"/>
    <property type="molecule type" value="Genomic_DNA"/>
</dbReference>
<dbReference type="Pfam" id="PF00145">
    <property type="entry name" value="DNA_methylase"/>
    <property type="match status" value="1"/>
</dbReference>
<evidence type="ECO:0000313" key="5">
    <source>
        <dbReference type="EMBL" id="MBX0305721.1"/>
    </source>
</evidence>
<evidence type="ECO:0000256" key="3">
    <source>
        <dbReference type="ARBA" id="ARBA00022691"/>
    </source>
</evidence>
<dbReference type="RefSeq" id="WP_220589914.1">
    <property type="nucleotide sequence ID" value="NZ_RKLQ01000005.1"/>
</dbReference>
<feature type="compositionally biased region" description="Polar residues" evidence="4">
    <location>
        <begin position="69"/>
        <end position="78"/>
    </location>
</feature>
<dbReference type="GO" id="GO:0008168">
    <property type="term" value="F:methyltransferase activity"/>
    <property type="evidence" value="ECO:0007669"/>
    <property type="project" value="UniProtKB-KW"/>
</dbReference>
<dbReference type="Gene3D" id="3.90.120.10">
    <property type="entry name" value="DNA Methylase, subunit A, domain 2"/>
    <property type="match status" value="1"/>
</dbReference>
<keyword evidence="2" id="KW-0808">Transferase</keyword>
<feature type="region of interest" description="Disordered" evidence="4">
    <location>
        <begin position="59"/>
        <end position="78"/>
    </location>
</feature>
<feature type="region of interest" description="Disordered" evidence="4">
    <location>
        <begin position="1"/>
        <end position="22"/>
    </location>
</feature>
<evidence type="ECO:0000256" key="1">
    <source>
        <dbReference type="ARBA" id="ARBA00022603"/>
    </source>
</evidence>
<reference evidence="5" key="1">
    <citation type="submission" date="2021-06" db="EMBL/GenBank/DDBJ databases">
        <title>Halomicroarcula sp. F24A a new haloarchaeum isolated from saline soil.</title>
        <authorList>
            <person name="Duran-Viseras A."/>
            <person name="Sanchez-Porro C."/>
            <person name="Ventosa A."/>
        </authorList>
    </citation>
    <scope>NUCLEOTIDE SEQUENCE</scope>
    <source>
        <strain evidence="5">F24A</strain>
    </source>
</reference>
<dbReference type="InterPro" id="IPR029063">
    <property type="entry name" value="SAM-dependent_MTases_sf"/>
</dbReference>
<sequence>MLQPRELKRAQGFPDDYEIRGNKTETTRQIGNAVPVTLAQRLVESLLSSSEPALTDYVDQEPAAEQSVPARSSTAGDD</sequence>
<organism evidence="5 6">
    <name type="scientific">Haloarcula salinisoli</name>
    <dbReference type="NCBI Taxonomy" id="2487746"/>
    <lineage>
        <taxon>Archaea</taxon>
        <taxon>Methanobacteriati</taxon>
        <taxon>Methanobacteriota</taxon>
        <taxon>Stenosarchaea group</taxon>
        <taxon>Halobacteria</taxon>
        <taxon>Halobacteriales</taxon>
        <taxon>Haloarculaceae</taxon>
        <taxon>Haloarcula</taxon>
    </lineage>
</organism>
<dbReference type="InterPro" id="IPR031303">
    <property type="entry name" value="C5_meth_CS"/>
</dbReference>
<evidence type="ECO:0000256" key="4">
    <source>
        <dbReference type="SAM" id="MobiDB-lite"/>
    </source>
</evidence>
<dbReference type="AlphaFoldDB" id="A0A8J7YPV6"/>
<dbReference type="InterPro" id="IPR001525">
    <property type="entry name" value="C5_MeTfrase"/>
</dbReference>
<accession>A0A8J7YPV6</accession>
<comment type="caution">
    <text evidence="5">The sequence shown here is derived from an EMBL/GenBank/DDBJ whole genome shotgun (WGS) entry which is preliminary data.</text>
</comment>
<name>A0A8J7YPV6_9EURY</name>
<dbReference type="Proteomes" id="UP000783863">
    <property type="component" value="Unassembled WGS sequence"/>
</dbReference>
<dbReference type="SUPFAM" id="SSF53335">
    <property type="entry name" value="S-adenosyl-L-methionine-dependent methyltransferases"/>
    <property type="match status" value="1"/>
</dbReference>
<keyword evidence="6" id="KW-1185">Reference proteome</keyword>
<proteinExistence type="predicted"/>
<evidence type="ECO:0000256" key="2">
    <source>
        <dbReference type="ARBA" id="ARBA00022679"/>
    </source>
</evidence>
<keyword evidence="3" id="KW-0949">S-adenosyl-L-methionine</keyword>
<evidence type="ECO:0000313" key="6">
    <source>
        <dbReference type="Proteomes" id="UP000783863"/>
    </source>
</evidence>
<dbReference type="GO" id="GO:0032259">
    <property type="term" value="P:methylation"/>
    <property type="evidence" value="ECO:0007669"/>
    <property type="project" value="UniProtKB-KW"/>
</dbReference>
<gene>
    <name evidence="5" type="ORF">EGD98_18925</name>
</gene>
<dbReference type="PROSITE" id="PS00095">
    <property type="entry name" value="C5_MTASE_2"/>
    <property type="match status" value="1"/>
</dbReference>
<protein>
    <submittedName>
        <fullName evidence="5">DNA cytosine methyltransferase</fullName>
    </submittedName>
</protein>